<sequence>MTAEAENAAAQRSKGQRSCKHRVPLKIKIMFLFYETAFYFLRTHVLVIEIVIICFKKHGTAGRDKAQQKAFITPVSLNFAGICGEKSQ</sequence>
<proteinExistence type="predicted"/>
<dbReference type="AlphaFoldDB" id="A0A5P6ABS3"/>
<keyword evidence="1" id="KW-0472">Membrane</keyword>
<reference evidence="2" key="1">
    <citation type="submission" date="2018-05" db="EMBL/GenBank/DDBJ databases">
        <title>Bacterial isolates from healthy term breastfed infants carrying antibiotic resistance genes.</title>
        <authorList>
            <person name="Casaburi G."/>
        </authorList>
    </citation>
    <scope>NUCLEOTIDE SEQUENCE [LARGE SCALE GENOMIC DNA]</scope>
    <source>
        <strain evidence="2">7084_4</strain>
    </source>
</reference>
<dbReference type="EMBL" id="CP029752">
    <property type="protein sequence ID" value="QFG77114.1"/>
    <property type="molecule type" value="Genomic_DNA"/>
</dbReference>
<keyword evidence="1" id="KW-0812">Transmembrane</keyword>
<organism evidence="2">
    <name type="scientific">Raoultella planticola</name>
    <name type="common">Klebsiella planticola</name>
    <dbReference type="NCBI Taxonomy" id="575"/>
    <lineage>
        <taxon>Bacteria</taxon>
        <taxon>Pseudomonadati</taxon>
        <taxon>Pseudomonadota</taxon>
        <taxon>Gammaproteobacteria</taxon>
        <taxon>Enterobacterales</taxon>
        <taxon>Enterobacteriaceae</taxon>
        <taxon>Klebsiella/Raoultella group</taxon>
        <taxon>Raoultella</taxon>
    </lineage>
</organism>
<evidence type="ECO:0000313" key="2">
    <source>
        <dbReference type="EMBL" id="QFG77114.1"/>
    </source>
</evidence>
<keyword evidence="1" id="KW-1133">Transmembrane helix</keyword>
<feature type="transmembrane region" description="Helical" evidence="1">
    <location>
        <begin position="37"/>
        <end position="55"/>
    </location>
</feature>
<evidence type="ECO:0000256" key="1">
    <source>
        <dbReference type="SAM" id="Phobius"/>
    </source>
</evidence>
<name>A0A5P6ABS3_RAOPL</name>
<gene>
    <name evidence="2" type="ORF">DMB90_27945</name>
</gene>
<accession>A0A5P6ABS3</accession>
<protein>
    <submittedName>
        <fullName evidence="2">Uncharacterized protein</fullName>
    </submittedName>
</protein>